<dbReference type="Gene3D" id="1.10.10.60">
    <property type="entry name" value="Homeodomain-like"/>
    <property type="match status" value="2"/>
</dbReference>
<dbReference type="EMBL" id="JARYZI010000003">
    <property type="protein sequence ID" value="MDH8677844.1"/>
    <property type="molecule type" value="Genomic_DNA"/>
</dbReference>
<dbReference type="Pfam" id="PF12833">
    <property type="entry name" value="HTH_18"/>
    <property type="match status" value="1"/>
</dbReference>
<evidence type="ECO:0000259" key="12">
    <source>
        <dbReference type="PROSITE" id="PS50110"/>
    </source>
</evidence>
<organism evidence="13 14">
    <name type="scientific">Fusibacter bizertensis</name>
    <dbReference type="NCBI Taxonomy" id="1488331"/>
    <lineage>
        <taxon>Bacteria</taxon>
        <taxon>Bacillati</taxon>
        <taxon>Bacillota</taxon>
        <taxon>Clostridia</taxon>
        <taxon>Eubacteriales</taxon>
        <taxon>Eubacteriales Family XII. Incertae Sedis</taxon>
        <taxon>Fusibacter</taxon>
    </lineage>
</organism>
<dbReference type="RefSeq" id="WP_281093669.1">
    <property type="nucleotide sequence ID" value="NZ_JARYZI010000003.1"/>
</dbReference>
<dbReference type="InterPro" id="IPR020449">
    <property type="entry name" value="Tscrpt_reg_AraC-type_HTH"/>
</dbReference>
<dbReference type="SUPFAM" id="SSF52172">
    <property type="entry name" value="CheY-like"/>
    <property type="match status" value="1"/>
</dbReference>
<keyword evidence="14" id="KW-1185">Reference proteome</keyword>
<dbReference type="SMART" id="SM00342">
    <property type="entry name" value="HTH_ARAC"/>
    <property type="match status" value="1"/>
</dbReference>
<evidence type="ECO:0000256" key="6">
    <source>
        <dbReference type="ARBA" id="ARBA00023015"/>
    </source>
</evidence>
<evidence type="ECO:0000256" key="9">
    <source>
        <dbReference type="ARBA" id="ARBA00024867"/>
    </source>
</evidence>
<keyword evidence="8" id="KW-0804">Transcription</keyword>
<dbReference type="InterPro" id="IPR051552">
    <property type="entry name" value="HptR"/>
</dbReference>
<evidence type="ECO:0000259" key="11">
    <source>
        <dbReference type="PROSITE" id="PS01124"/>
    </source>
</evidence>
<evidence type="ECO:0000256" key="5">
    <source>
        <dbReference type="ARBA" id="ARBA00023012"/>
    </source>
</evidence>
<keyword evidence="6" id="KW-0805">Transcription regulation</keyword>
<dbReference type="Pfam" id="PF00072">
    <property type="entry name" value="Response_reg"/>
    <property type="match status" value="1"/>
</dbReference>
<dbReference type="InterPro" id="IPR001789">
    <property type="entry name" value="Sig_transdc_resp-reg_receiver"/>
</dbReference>
<proteinExistence type="predicted"/>
<keyword evidence="4 10" id="KW-0597">Phosphoprotein</keyword>
<dbReference type="InterPro" id="IPR011006">
    <property type="entry name" value="CheY-like_superfamily"/>
</dbReference>
<evidence type="ECO:0000256" key="3">
    <source>
        <dbReference type="ARBA" id="ARBA00022490"/>
    </source>
</evidence>
<dbReference type="PROSITE" id="PS50110">
    <property type="entry name" value="RESPONSE_REGULATORY"/>
    <property type="match status" value="1"/>
</dbReference>
<gene>
    <name evidence="13" type="ORF">QE109_06780</name>
</gene>
<comment type="subcellular location">
    <subcellularLocation>
        <location evidence="1">Cytoplasm</location>
    </subcellularLocation>
</comment>
<keyword evidence="5" id="KW-0902">Two-component regulatory system</keyword>
<accession>A0ABT6NBR6</accession>
<evidence type="ECO:0000256" key="1">
    <source>
        <dbReference type="ARBA" id="ARBA00004496"/>
    </source>
</evidence>
<dbReference type="Gene3D" id="3.40.50.2300">
    <property type="match status" value="1"/>
</dbReference>
<dbReference type="InterPro" id="IPR009057">
    <property type="entry name" value="Homeodomain-like_sf"/>
</dbReference>
<keyword evidence="7" id="KW-0238">DNA-binding</keyword>
<reference evidence="13 14" key="1">
    <citation type="submission" date="2023-04" db="EMBL/GenBank/DDBJ databases">
        <title>Fusibacter bizertensis strain WBS, isolated from littoral bottom sediments of the Arctic seas - biochemical and genomic analysis.</title>
        <authorList>
            <person name="Brioukhanov A.L."/>
        </authorList>
    </citation>
    <scope>NUCLEOTIDE SEQUENCE [LARGE SCALE GENOMIC DNA]</scope>
    <source>
        <strain evidence="13 14">WBS</strain>
    </source>
</reference>
<dbReference type="PANTHER" id="PTHR42713:SF3">
    <property type="entry name" value="TRANSCRIPTIONAL REGULATORY PROTEIN HPTR"/>
    <property type="match status" value="1"/>
</dbReference>
<dbReference type="Proteomes" id="UP001158045">
    <property type="component" value="Unassembled WGS sequence"/>
</dbReference>
<feature type="modified residue" description="4-aspartylphosphate" evidence="10">
    <location>
        <position position="55"/>
    </location>
</feature>
<dbReference type="SMART" id="SM00448">
    <property type="entry name" value="REC"/>
    <property type="match status" value="1"/>
</dbReference>
<evidence type="ECO:0000313" key="13">
    <source>
        <dbReference type="EMBL" id="MDH8677844.1"/>
    </source>
</evidence>
<dbReference type="InterPro" id="IPR018060">
    <property type="entry name" value="HTH_AraC"/>
</dbReference>
<evidence type="ECO:0000256" key="4">
    <source>
        <dbReference type="ARBA" id="ARBA00022553"/>
    </source>
</evidence>
<evidence type="ECO:0000256" key="8">
    <source>
        <dbReference type="ARBA" id="ARBA00023163"/>
    </source>
</evidence>
<dbReference type="SUPFAM" id="SSF46689">
    <property type="entry name" value="Homeodomain-like"/>
    <property type="match status" value="1"/>
</dbReference>
<name>A0ABT6NBR6_9FIRM</name>
<evidence type="ECO:0000256" key="10">
    <source>
        <dbReference type="PROSITE-ProRule" id="PRU00169"/>
    </source>
</evidence>
<dbReference type="CDD" id="cd17536">
    <property type="entry name" value="REC_YesN-like"/>
    <property type="match status" value="1"/>
</dbReference>
<evidence type="ECO:0000256" key="7">
    <source>
        <dbReference type="ARBA" id="ARBA00023125"/>
    </source>
</evidence>
<sequence length="260" mass="29493">MYKLLLVDDEALIRKGIKTLIDFTKLEISAVLEAANGLEGLSVFEKYQPELVILDINLPHMNGLELASKIKKINPYTKIAMLTGYDYFDYAVTALKIGVDDYILKPVSKQDVTDAIIRLIHSYNQLKVQQEISSVVKNISKENASTYPVDSIQETLDSQLYNSDLSLTSFAEKLGYSTSYLSGMLKSILGMPFQEYVLSSRLEKAKLLLLTTPLKNYEIAEKVGFQDVNYFNTRFKQKYGLSPKQYLKAVRNPNENDEMV</sequence>
<dbReference type="PROSITE" id="PS01124">
    <property type="entry name" value="HTH_ARAC_FAMILY_2"/>
    <property type="match status" value="1"/>
</dbReference>
<dbReference type="PRINTS" id="PR00032">
    <property type="entry name" value="HTHARAC"/>
</dbReference>
<feature type="domain" description="Response regulatory" evidence="12">
    <location>
        <begin position="3"/>
        <end position="120"/>
    </location>
</feature>
<dbReference type="PANTHER" id="PTHR42713">
    <property type="entry name" value="HISTIDINE KINASE-RELATED"/>
    <property type="match status" value="1"/>
</dbReference>
<evidence type="ECO:0000256" key="2">
    <source>
        <dbReference type="ARBA" id="ARBA00018672"/>
    </source>
</evidence>
<evidence type="ECO:0000313" key="14">
    <source>
        <dbReference type="Proteomes" id="UP001158045"/>
    </source>
</evidence>
<comment type="function">
    <text evidence="9">May play the central regulatory role in sporulation. It may be an element of the effector pathway responsible for the activation of sporulation genes in response to nutritional stress. Spo0A may act in concert with spo0H (a sigma factor) to control the expression of some genes that are critical to the sporulation process.</text>
</comment>
<comment type="caution">
    <text evidence="13">The sequence shown here is derived from an EMBL/GenBank/DDBJ whole genome shotgun (WGS) entry which is preliminary data.</text>
</comment>
<feature type="domain" description="HTH araC/xylS-type" evidence="11">
    <location>
        <begin position="150"/>
        <end position="249"/>
    </location>
</feature>
<protein>
    <recommendedName>
        <fullName evidence="2">Stage 0 sporulation protein A homolog</fullName>
    </recommendedName>
</protein>
<keyword evidence="3" id="KW-0963">Cytoplasm</keyword>